<feature type="compositionally biased region" description="Polar residues" evidence="1">
    <location>
        <begin position="114"/>
        <end position="123"/>
    </location>
</feature>
<evidence type="ECO:0000313" key="2">
    <source>
        <dbReference type="EMBL" id="CDJ32973.1"/>
    </source>
</evidence>
<reference evidence="2" key="2">
    <citation type="submission" date="2013-10" db="EMBL/GenBank/DDBJ databases">
        <authorList>
            <person name="Aslett M."/>
        </authorList>
    </citation>
    <scope>NUCLEOTIDE SEQUENCE [LARGE SCALE GENOMIC DNA]</scope>
    <source>
        <strain evidence="2">Houghton</strain>
    </source>
</reference>
<evidence type="ECO:0000313" key="3">
    <source>
        <dbReference type="Proteomes" id="UP000030744"/>
    </source>
</evidence>
<dbReference type="VEuPathDB" id="ToxoDB:EMH_0076340"/>
<dbReference type="EMBL" id="HG684727">
    <property type="protein sequence ID" value="CDJ32973.1"/>
    <property type="molecule type" value="Genomic_DNA"/>
</dbReference>
<feature type="region of interest" description="Disordered" evidence="1">
    <location>
        <begin position="105"/>
        <end position="149"/>
    </location>
</feature>
<feature type="region of interest" description="Disordered" evidence="1">
    <location>
        <begin position="442"/>
        <end position="497"/>
    </location>
</feature>
<dbReference type="Proteomes" id="UP000030744">
    <property type="component" value="Unassembled WGS sequence"/>
</dbReference>
<dbReference type="OrthoDB" id="347695at2759"/>
<sequence length="598" mass="67367">MRGRIVSVIGERLPLDLLTHRPLSPAQLAEIQVLLSSKSIASFAFTFCHLVHWVAFGQTQRDASEGNEDDRAHSTNECVECQETDGHSPNFPGSQTVLLGAAKAATLKDRSGSSEETCWNKGQEQARKEKTPFTAEEPHPPTQVDPNSPESILKEELMRLRGAEGSGGSLIFGSSTRLLRRYGVLEHPSETEPSGEAHAVESCEELLCSENSQAIVIWPKEDDGFRFPAIDAHPLTQQLQKKLEKYQANCPKPPASTAECFHTLCTPLDLRECTQQIESEVKNLQDKVYKQPSFLQLKHEGPPAAGEPALQEEDLQHKLLRLQTEQQELLNRLDPKAFDPISNWNCPGTLPRLPQEPQRQSVGPLSTMRNKLHSTSRTKLYEMVGAFRNSDQRIRALTQQDRRHHYMYSELQGPPMVRSLTTDDQKELQNSSDSLWTVVSVAKRSHKKRSSPAKVREKSCGLTTAQKQASVKQRPVTPVSRQQKKKKEVKDLQGGDNLLDGIKSYTKVIEEGFQRQQITTFEQQEGKQQQQQRQRPEQQIVPRAQRNRATVTGYCGERISGAPSYTQHYKPTAPQLRRHTTGETPVTNMYPSRQHSES</sequence>
<keyword evidence="3" id="KW-1185">Reference proteome</keyword>
<protein>
    <submittedName>
        <fullName evidence="2">Uncharacterized protein</fullName>
    </submittedName>
</protein>
<feature type="region of interest" description="Disordered" evidence="1">
    <location>
        <begin position="521"/>
        <end position="598"/>
    </location>
</feature>
<feature type="compositionally biased region" description="Low complexity" evidence="1">
    <location>
        <begin position="522"/>
        <end position="539"/>
    </location>
</feature>
<organism evidence="2 3">
    <name type="scientific">Eimeria mitis</name>
    <dbReference type="NCBI Taxonomy" id="44415"/>
    <lineage>
        <taxon>Eukaryota</taxon>
        <taxon>Sar</taxon>
        <taxon>Alveolata</taxon>
        <taxon>Apicomplexa</taxon>
        <taxon>Conoidasida</taxon>
        <taxon>Coccidia</taxon>
        <taxon>Eucoccidiorida</taxon>
        <taxon>Eimeriorina</taxon>
        <taxon>Eimeriidae</taxon>
        <taxon>Eimeria</taxon>
    </lineage>
</organism>
<dbReference type="AlphaFoldDB" id="U6KBX5"/>
<feature type="compositionally biased region" description="Polar residues" evidence="1">
    <location>
        <begin position="582"/>
        <end position="598"/>
    </location>
</feature>
<dbReference type="GeneID" id="25382091"/>
<feature type="compositionally biased region" description="Basic and acidic residues" evidence="1">
    <location>
        <begin position="124"/>
        <end position="139"/>
    </location>
</feature>
<gene>
    <name evidence="2" type="ORF">EMH_0076340</name>
</gene>
<feature type="compositionally biased region" description="Polar residues" evidence="1">
    <location>
        <begin position="461"/>
        <end position="471"/>
    </location>
</feature>
<evidence type="ECO:0000256" key="1">
    <source>
        <dbReference type="SAM" id="MobiDB-lite"/>
    </source>
</evidence>
<reference evidence="2" key="1">
    <citation type="submission" date="2013-10" db="EMBL/GenBank/DDBJ databases">
        <title>Genomic analysis of the causative agents of coccidiosis in chickens.</title>
        <authorList>
            <person name="Reid A.J."/>
            <person name="Blake D."/>
            <person name="Billington K."/>
            <person name="Browne H."/>
            <person name="Dunn M."/>
            <person name="Hung S."/>
            <person name="Kawahara F."/>
            <person name="Miranda-Saavedra D."/>
            <person name="Mourier T."/>
            <person name="Nagra H."/>
            <person name="Otto T.D."/>
            <person name="Rawlings N."/>
            <person name="Sanchez A."/>
            <person name="Sanders M."/>
            <person name="Subramaniam C."/>
            <person name="Tay Y."/>
            <person name="Dear P."/>
            <person name="Doerig C."/>
            <person name="Gruber A."/>
            <person name="Parkinson J."/>
            <person name="Shirley M."/>
            <person name="Wan K.L."/>
            <person name="Berriman M."/>
            <person name="Tomley F."/>
            <person name="Pain A."/>
        </authorList>
    </citation>
    <scope>NUCLEOTIDE SEQUENCE [LARGE SCALE GENOMIC DNA]</scope>
    <source>
        <strain evidence="2">Houghton</strain>
    </source>
</reference>
<accession>U6KBX5</accession>
<dbReference type="RefSeq" id="XP_013355537.1">
    <property type="nucleotide sequence ID" value="XM_013500083.1"/>
</dbReference>
<proteinExistence type="predicted"/>
<name>U6KBX5_9EIME</name>